<dbReference type="EMBL" id="CVQI01035547">
    <property type="protein sequence ID" value="CRK46327.1"/>
    <property type="molecule type" value="Genomic_DNA"/>
</dbReference>
<accession>A0A0G4NIL7</accession>
<protein>
    <submittedName>
        <fullName evidence="2">Uncharacterized protein</fullName>
    </submittedName>
</protein>
<dbReference type="AlphaFoldDB" id="A0A0G4NIL7"/>
<organism evidence="2 3">
    <name type="scientific">Verticillium longisporum</name>
    <name type="common">Verticillium dahliae var. longisporum</name>
    <dbReference type="NCBI Taxonomy" id="100787"/>
    <lineage>
        <taxon>Eukaryota</taxon>
        <taxon>Fungi</taxon>
        <taxon>Dikarya</taxon>
        <taxon>Ascomycota</taxon>
        <taxon>Pezizomycotina</taxon>
        <taxon>Sordariomycetes</taxon>
        <taxon>Hypocreomycetidae</taxon>
        <taxon>Glomerellales</taxon>
        <taxon>Plectosphaerellaceae</taxon>
        <taxon>Verticillium</taxon>
    </lineage>
</organism>
<feature type="region of interest" description="Disordered" evidence="1">
    <location>
        <begin position="1"/>
        <end position="30"/>
    </location>
</feature>
<evidence type="ECO:0000313" key="3">
    <source>
        <dbReference type="Proteomes" id="UP000045706"/>
    </source>
</evidence>
<name>A0A0G4NIL7_VERLO</name>
<proteinExistence type="predicted"/>
<gene>
    <name evidence="2" type="ORF">BN1723_019973</name>
</gene>
<feature type="non-terminal residue" evidence="2">
    <location>
        <position position="1"/>
    </location>
</feature>
<reference evidence="3" key="1">
    <citation type="submission" date="2015-05" db="EMBL/GenBank/DDBJ databases">
        <authorList>
            <person name="Fogelqvist Johan"/>
        </authorList>
    </citation>
    <scope>NUCLEOTIDE SEQUENCE [LARGE SCALE GENOMIC DNA]</scope>
</reference>
<dbReference type="Proteomes" id="UP000045706">
    <property type="component" value="Unassembled WGS sequence"/>
</dbReference>
<evidence type="ECO:0000256" key="1">
    <source>
        <dbReference type="SAM" id="MobiDB-lite"/>
    </source>
</evidence>
<sequence>RHCPHGPLLRRQAPDEEARRACQGARRIGR</sequence>
<evidence type="ECO:0000313" key="2">
    <source>
        <dbReference type="EMBL" id="CRK46327.1"/>
    </source>
</evidence>